<gene>
    <name evidence="8" type="ORF">S06H3_06577</name>
</gene>
<dbReference type="GO" id="GO:0016868">
    <property type="term" value="F:intramolecular phosphotransferase activity"/>
    <property type="evidence" value="ECO:0007669"/>
    <property type="project" value="InterPro"/>
</dbReference>
<dbReference type="Pfam" id="PF00408">
    <property type="entry name" value="PGM_PMM_IV"/>
    <property type="match status" value="1"/>
</dbReference>
<accession>X1JFZ8</accession>
<feature type="domain" description="Alpha-D-phosphohexomutase C-terminal" evidence="7">
    <location>
        <begin position="35"/>
        <end position="100"/>
    </location>
</feature>
<dbReference type="InterPro" id="IPR036900">
    <property type="entry name" value="A-D-PHexomutase_C_sf"/>
</dbReference>
<dbReference type="InterPro" id="IPR005843">
    <property type="entry name" value="A-D-PHexomutase_C"/>
</dbReference>
<evidence type="ECO:0000256" key="6">
    <source>
        <dbReference type="SAM" id="MobiDB-lite"/>
    </source>
</evidence>
<dbReference type="AlphaFoldDB" id="X1JFZ8"/>
<dbReference type="GO" id="GO:0046872">
    <property type="term" value="F:metal ion binding"/>
    <property type="evidence" value="ECO:0007669"/>
    <property type="project" value="UniProtKB-KW"/>
</dbReference>
<comment type="cofactor">
    <cofactor evidence="1">
        <name>Mg(2+)</name>
        <dbReference type="ChEBI" id="CHEBI:18420"/>
    </cofactor>
</comment>
<dbReference type="SUPFAM" id="SSF55957">
    <property type="entry name" value="Phosphoglucomutase, C-terminal domain"/>
    <property type="match status" value="1"/>
</dbReference>
<dbReference type="Gene3D" id="3.30.310.50">
    <property type="entry name" value="Alpha-D-phosphohexomutase, C-terminal domain"/>
    <property type="match status" value="1"/>
</dbReference>
<evidence type="ECO:0000313" key="8">
    <source>
        <dbReference type="EMBL" id="GAH93626.1"/>
    </source>
</evidence>
<evidence type="ECO:0000259" key="7">
    <source>
        <dbReference type="Pfam" id="PF00408"/>
    </source>
</evidence>
<feature type="compositionally biased region" description="Polar residues" evidence="6">
    <location>
        <begin position="1"/>
        <end position="16"/>
    </location>
</feature>
<sequence length="115" mass="13366">MPSSWQLSETTLQPSSRSKRGVTTLPRYSQIKQRAKCPNELKPKVLKALAKRFAKYKLDRTDGLRVIFDDGWLLLRPSGTEPIFRCFAEARDEERVEKLVKLGMRELKECIRKLS</sequence>
<dbReference type="EMBL" id="BARV01002570">
    <property type="protein sequence ID" value="GAH93626.1"/>
    <property type="molecule type" value="Genomic_DNA"/>
</dbReference>
<evidence type="ECO:0000256" key="5">
    <source>
        <dbReference type="ARBA" id="ARBA00023235"/>
    </source>
</evidence>
<organism evidence="8">
    <name type="scientific">marine sediment metagenome</name>
    <dbReference type="NCBI Taxonomy" id="412755"/>
    <lineage>
        <taxon>unclassified sequences</taxon>
        <taxon>metagenomes</taxon>
        <taxon>ecological metagenomes</taxon>
    </lineage>
</organism>
<keyword evidence="2" id="KW-0597">Phosphoprotein</keyword>
<keyword evidence="3" id="KW-0479">Metal-binding</keyword>
<comment type="caution">
    <text evidence="8">The sequence shown here is derived from an EMBL/GenBank/DDBJ whole genome shotgun (WGS) entry which is preliminary data.</text>
</comment>
<keyword evidence="4" id="KW-0460">Magnesium</keyword>
<reference evidence="8" key="1">
    <citation type="journal article" date="2014" name="Front. Microbiol.">
        <title>High frequency of phylogenetically diverse reductive dehalogenase-homologous genes in deep subseafloor sedimentary metagenomes.</title>
        <authorList>
            <person name="Kawai M."/>
            <person name="Futagami T."/>
            <person name="Toyoda A."/>
            <person name="Takaki Y."/>
            <person name="Nishi S."/>
            <person name="Hori S."/>
            <person name="Arai W."/>
            <person name="Tsubouchi T."/>
            <person name="Morono Y."/>
            <person name="Uchiyama I."/>
            <person name="Ito T."/>
            <person name="Fujiyama A."/>
            <person name="Inagaki F."/>
            <person name="Takami H."/>
        </authorList>
    </citation>
    <scope>NUCLEOTIDE SEQUENCE</scope>
    <source>
        <strain evidence="8">Expedition CK06-06</strain>
    </source>
</reference>
<feature type="region of interest" description="Disordered" evidence="6">
    <location>
        <begin position="1"/>
        <end position="24"/>
    </location>
</feature>
<proteinExistence type="predicted"/>
<evidence type="ECO:0000256" key="1">
    <source>
        <dbReference type="ARBA" id="ARBA00001946"/>
    </source>
</evidence>
<evidence type="ECO:0000256" key="2">
    <source>
        <dbReference type="ARBA" id="ARBA00022553"/>
    </source>
</evidence>
<name>X1JFZ8_9ZZZZ</name>
<dbReference type="PANTHER" id="PTHR43771:SF2">
    <property type="entry name" value="PHOSPHOMANNOMUTASE_PHOSPHOGLUCOMUTASE"/>
    <property type="match status" value="1"/>
</dbReference>
<protein>
    <recommendedName>
        <fullName evidence="7">Alpha-D-phosphohexomutase C-terminal domain-containing protein</fullName>
    </recommendedName>
</protein>
<dbReference type="PANTHER" id="PTHR43771">
    <property type="entry name" value="PHOSPHOMANNOMUTASE"/>
    <property type="match status" value="1"/>
</dbReference>
<evidence type="ECO:0000256" key="4">
    <source>
        <dbReference type="ARBA" id="ARBA00022842"/>
    </source>
</evidence>
<keyword evidence="5" id="KW-0413">Isomerase</keyword>
<evidence type="ECO:0000256" key="3">
    <source>
        <dbReference type="ARBA" id="ARBA00022723"/>
    </source>
</evidence>